<name>A0A0R3C4F4_9BRAD</name>
<comment type="caution">
    <text evidence="1">The sequence shown here is derived from an EMBL/GenBank/DDBJ whole genome shotgun (WGS) entry which is preliminary data.</text>
</comment>
<protein>
    <submittedName>
        <fullName evidence="1">Uncharacterized protein</fullName>
    </submittedName>
</protein>
<dbReference type="EMBL" id="LJYF01000031">
    <property type="protein sequence ID" value="KRP92648.1"/>
    <property type="molecule type" value="Genomic_DNA"/>
</dbReference>
<dbReference type="AlphaFoldDB" id="A0A0R3C4F4"/>
<accession>A0A0R3C4F4</accession>
<gene>
    <name evidence="1" type="ORF">AOQ72_31440</name>
</gene>
<organism evidence="1 2">
    <name type="scientific">Bradyrhizobium yuanmingense</name>
    <dbReference type="NCBI Taxonomy" id="108015"/>
    <lineage>
        <taxon>Bacteria</taxon>
        <taxon>Pseudomonadati</taxon>
        <taxon>Pseudomonadota</taxon>
        <taxon>Alphaproteobacteria</taxon>
        <taxon>Hyphomicrobiales</taxon>
        <taxon>Nitrobacteraceae</taxon>
        <taxon>Bradyrhizobium</taxon>
    </lineage>
</organism>
<evidence type="ECO:0000313" key="1">
    <source>
        <dbReference type="EMBL" id="KRP92648.1"/>
    </source>
</evidence>
<reference evidence="1 2" key="1">
    <citation type="submission" date="2015-09" db="EMBL/GenBank/DDBJ databases">
        <title>Draft Genome Sequence of the Strain BR 3267 (Bradyrhizobium yuanmingense) recommended as inoculant for cowpea in Brazil.</title>
        <authorList>
            <person name="Simoes-Araujo J.L."/>
            <person name="Zilli J.E."/>
        </authorList>
    </citation>
    <scope>NUCLEOTIDE SEQUENCE [LARGE SCALE GENOMIC DNA]</scope>
    <source>
        <strain evidence="1 2">BR3267</strain>
    </source>
</reference>
<dbReference type="Proteomes" id="UP000051380">
    <property type="component" value="Unassembled WGS sequence"/>
</dbReference>
<evidence type="ECO:0000313" key="2">
    <source>
        <dbReference type="Proteomes" id="UP000051380"/>
    </source>
</evidence>
<proteinExistence type="predicted"/>
<sequence length="83" mass="9057">MDENELQGAGQNARILRAASFASRAKRLAITQGRSAVMRCDNKALSLPLALIYWTCGHIYAKQGQAELKVEPAFPRSPITTAL</sequence>